<feature type="domain" description="AMP-binding enzyme C-terminal" evidence="2">
    <location>
        <begin position="311"/>
        <end position="385"/>
    </location>
</feature>
<gene>
    <name evidence="3" type="ORF">SAMN03159343_1824</name>
</gene>
<dbReference type="SUPFAM" id="SSF56801">
    <property type="entry name" value="Acetyl-CoA synthetase-like"/>
    <property type="match status" value="1"/>
</dbReference>
<evidence type="ECO:0000313" key="3">
    <source>
        <dbReference type="EMBL" id="SCX46560.1"/>
    </source>
</evidence>
<dbReference type="InterPro" id="IPR042099">
    <property type="entry name" value="ANL_N_sf"/>
</dbReference>
<accession>A0A1G4XZP4</accession>
<keyword evidence="3" id="KW-0436">Ligase</keyword>
<dbReference type="RefSeq" id="WP_092802452.1">
    <property type="nucleotide sequence ID" value="NZ_FMUH01000002.1"/>
</dbReference>
<dbReference type="InterPro" id="IPR025110">
    <property type="entry name" value="AMP-bd_C"/>
</dbReference>
<evidence type="ECO:0000259" key="2">
    <source>
        <dbReference type="Pfam" id="PF13193"/>
    </source>
</evidence>
<proteinExistence type="predicted"/>
<dbReference type="InterPro" id="IPR045851">
    <property type="entry name" value="AMP-bd_C_sf"/>
</dbReference>
<evidence type="ECO:0000313" key="4">
    <source>
        <dbReference type="Proteomes" id="UP000198981"/>
    </source>
</evidence>
<feature type="domain" description="AMP-dependent synthetase/ligase" evidence="1">
    <location>
        <begin position="59"/>
        <end position="231"/>
    </location>
</feature>
<dbReference type="EMBL" id="FMUH01000002">
    <property type="protein sequence ID" value="SCX46560.1"/>
    <property type="molecule type" value="Genomic_DNA"/>
</dbReference>
<evidence type="ECO:0000259" key="1">
    <source>
        <dbReference type="Pfam" id="PF00501"/>
    </source>
</evidence>
<dbReference type="Pfam" id="PF00501">
    <property type="entry name" value="AMP-binding"/>
    <property type="match status" value="1"/>
</dbReference>
<dbReference type="InterPro" id="IPR050237">
    <property type="entry name" value="ATP-dep_AMP-bd_enzyme"/>
</dbReference>
<dbReference type="Proteomes" id="UP000198981">
    <property type="component" value="Unassembled WGS sequence"/>
</dbReference>
<sequence length="398" mass="40550">MARQLSLVPAPPPGPAVLTDVWPHVRAALDGDAPLAVVPADPGPAARAAAVLRPEVPLEDGADLVVLTSGSTGDGRGVLLTAAALRASATATLARLGGPGGWVLALPVSAIAGLQVLVRSALAGRPPAVLGPGDRLADALVRTPGERRYTALVPTQLRRFLAAEPEALRGFDAVLVGGAATDPALLAQARDAGVAVVTTYGMSETSGGCVYDGAPLDGVGVRVTAQGIELSGAQLAQGYRLDPAATAEAFVVDGAGTRWFRTRDAGAWQIGTRRAYSPLDPAVAEQARLVVEGRLDDVVVTGGVNVAPPAVEAALREHPDVADAVVLGRPDAEWGARVVAAVVPSPGAVPDLAVLRAWVSERLGPPAAPKELHVLDAVPVLHTGKPDRRAVTRLIEGT</sequence>
<dbReference type="Gene3D" id="3.40.50.12780">
    <property type="entry name" value="N-terminal domain of ligase-like"/>
    <property type="match status" value="1"/>
</dbReference>
<reference evidence="4" key="1">
    <citation type="submission" date="2016-10" db="EMBL/GenBank/DDBJ databases">
        <authorList>
            <person name="Varghese N."/>
            <person name="Submissions S."/>
        </authorList>
    </citation>
    <scope>NUCLEOTIDE SEQUENCE [LARGE SCALE GENOMIC DNA]</scope>
    <source>
        <strain evidence="4">DSM 45722</strain>
    </source>
</reference>
<dbReference type="Gene3D" id="3.30.300.30">
    <property type="match status" value="1"/>
</dbReference>
<protein>
    <submittedName>
        <fullName evidence="3">O-succinylbenzoic acid--CoA ligase</fullName>
    </submittedName>
</protein>
<dbReference type="PANTHER" id="PTHR43767">
    <property type="entry name" value="LONG-CHAIN-FATTY-ACID--COA LIGASE"/>
    <property type="match status" value="1"/>
</dbReference>
<dbReference type="Pfam" id="PF13193">
    <property type="entry name" value="AMP-binding_C"/>
    <property type="match status" value="1"/>
</dbReference>
<dbReference type="AlphaFoldDB" id="A0A1G4XZP4"/>
<dbReference type="OrthoDB" id="9803968at2"/>
<name>A0A1G4XZP4_9ACTN</name>
<organism evidence="3 4">
    <name type="scientific">Klenkia marina</name>
    <dbReference type="NCBI Taxonomy" id="1960309"/>
    <lineage>
        <taxon>Bacteria</taxon>
        <taxon>Bacillati</taxon>
        <taxon>Actinomycetota</taxon>
        <taxon>Actinomycetes</taxon>
        <taxon>Geodermatophilales</taxon>
        <taxon>Geodermatophilaceae</taxon>
        <taxon>Klenkia</taxon>
    </lineage>
</organism>
<dbReference type="PANTHER" id="PTHR43767:SF1">
    <property type="entry name" value="NONRIBOSOMAL PEPTIDE SYNTHASE PES1 (EUROFUNG)-RELATED"/>
    <property type="match status" value="1"/>
</dbReference>
<dbReference type="InterPro" id="IPR000873">
    <property type="entry name" value="AMP-dep_synth/lig_dom"/>
</dbReference>
<dbReference type="GO" id="GO:0016878">
    <property type="term" value="F:acid-thiol ligase activity"/>
    <property type="evidence" value="ECO:0007669"/>
    <property type="project" value="UniProtKB-ARBA"/>
</dbReference>
<keyword evidence="4" id="KW-1185">Reference proteome</keyword>
<dbReference type="STRING" id="1960309.SAMN03159343_1824"/>